<gene>
    <name evidence="2" type="ORF">SAMN04488561_1562</name>
</gene>
<dbReference type="GO" id="GO:0006313">
    <property type="term" value="P:DNA transposition"/>
    <property type="evidence" value="ECO:0007669"/>
    <property type="project" value="InterPro"/>
</dbReference>
<dbReference type="Pfam" id="PF01548">
    <property type="entry name" value="DEDD_Tnp_IS110"/>
    <property type="match status" value="1"/>
</dbReference>
<organism evidence="2 3">
    <name type="scientific">Jiangella alba</name>
    <dbReference type="NCBI Taxonomy" id="561176"/>
    <lineage>
        <taxon>Bacteria</taxon>
        <taxon>Bacillati</taxon>
        <taxon>Actinomycetota</taxon>
        <taxon>Actinomycetes</taxon>
        <taxon>Jiangellales</taxon>
        <taxon>Jiangellaceae</taxon>
        <taxon>Jiangella</taxon>
    </lineage>
</organism>
<evidence type="ECO:0000313" key="3">
    <source>
        <dbReference type="Proteomes" id="UP000181980"/>
    </source>
</evidence>
<dbReference type="AlphaFoldDB" id="A0A1H5JFI2"/>
<accession>A0A1H5JFI2</accession>
<name>A0A1H5JFI2_9ACTN</name>
<evidence type="ECO:0000259" key="1">
    <source>
        <dbReference type="Pfam" id="PF01548"/>
    </source>
</evidence>
<dbReference type="GO" id="GO:0004803">
    <property type="term" value="F:transposase activity"/>
    <property type="evidence" value="ECO:0007669"/>
    <property type="project" value="InterPro"/>
</dbReference>
<dbReference type="InterPro" id="IPR002525">
    <property type="entry name" value="Transp_IS110-like_N"/>
</dbReference>
<dbReference type="Proteomes" id="UP000181980">
    <property type="component" value="Unassembled WGS sequence"/>
</dbReference>
<protein>
    <submittedName>
        <fullName evidence="2">Transposase</fullName>
    </submittedName>
</protein>
<proteinExistence type="predicted"/>
<evidence type="ECO:0000313" key="2">
    <source>
        <dbReference type="EMBL" id="SEE51209.1"/>
    </source>
</evidence>
<sequence>MSVLQVALAPSTVVVAVDPGNVMNRVWVSNGAGLVEEPVSLPVARSRIAALEKMLAAHGGELVIAIEATGSLHRAWAGELERLHPGAIRLFAPSETRSARTQLGSGRFKTDDRDCAALTYLARQGVGRGQGEESAVEELRAAVRHRRGLVAERKTARLAPSASPARCAKSRHRLSSLCAPTPVTAAAGHRYSGPAGRLGTPFSQR</sequence>
<reference evidence="3" key="1">
    <citation type="submission" date="2016-10" db="EMBL/GenBank/DDBJ databases">
        <authorList>
            <person name="Varghese N."/>
            <person name="Submissions S."/>
        </authorList>
    </citation>
    <scope>NUCLEOTIDE SEQUENCE [LARGE SCALE GENOMIC DNA]</scope>
    <source>
        <strain evidence="3">DSM 45237</strain>
    </source>
</reference>
<feature type="domain" description="Transposase IS110-like N-terminal" evidence="1">
    <location>
        <begin position="40"/>
        <end position="155"/>
    </location>
</feature>
<dbReference type="EMBL" id="FNUC01000003">
    <property type="protein sequence ID" value="SEE51209.1"/>
    <property type="molecule type" value="Genomic_DNA"/>
</dbReference>
<dbReference type="RefSeq" id="WP_069111048.1">
    <property type="nucleotide sequence ID" value="NZ_FNUC01000003.1"/>
</dbReference>
<dbReference type="GO" id="GO:0003677">
    <property type="term" value="F:DNA binding"/>
    <property type="evidence" value="ECO:0007669"/>
    <property type="project" value="InterPro"/>
</dbReference>
<keyword evidence="3" id="KW-1185">Reference proteome</keyword>